<accession>A0A1F7JF99</accession>
<gene>
    <name evidence="1" type="ORF">A3B56_01655</name>
</gene>
<sequence length="99" mass="11419">MGSNIRRQHSPVFKTTVVMELLKEEQTISEISSKFSIHPTQAKQWKLKATEILKSGFSGQSISEQLKQKDKLIDDLYQGIGKLKYQLDWLKKKMGYTDS</sequence>
<evidence type="ECO:0000313" key="1">
    <source>
        <dbReference type="EMBL" id="OGK54283.1"/>
    </source>
</evidence>
<proteinExistence type="predicted"/>
<organism evidence="1 2">
    <name type="scientific">Candidatus Roizmanbacteria bacterium RIFCSPLOWO2_01_FULL_45_11</name>
    <dbReference type="NCBI Taxonomy" id="1802070"/>
    <lineage>
        <taxon>Bacteria</taxon>
        <taxon>Candidatus Roizmaniibacteriota</taxon>
    </lineage>
</organism>
<dbReference type="AlphaFoldDB" id="A0A1F7JF99"/>
<protein>
    <recommendedName>
        <fullName evidence="3">Transposase</fullName>
    </recommendedName>
</protein>
<dbReference type="SUPFAM" id="SSF48295">
    <property type="entry name" value="TrpR-like"/>
    <property type="match status" value="1"/>
</dbReference>
<dbReference type="GO" id="GO:0043565">
    <property type="term" value="F:sequence-specific DNA binding"/>
    <property type="evidence" value="ECO:0007669"/>
    <property type="project" value="InterPro"/>
</dbReference>
<dbReference type="EMBL" id="MGAU01000034">
    <property type="protein sequence ID" value="OGK54283.1"/>
    <property type="molecule type" value="Genomic_DNA"/>
</dbReference>
<name>A0A1F7JF99_9BACT</name>
<comment type="caution">
    <text evidence="1">The sequence shown here is derived from an EMBL/GenBank/DDBJ whole genome shotgun (WGS) entry which is preliminary data.</text>
</comment>
<dbReference type="Proteomes" id="UP000178486">
    <property type="component" value="Unassembled WGS sequence"/>
</dbReference>
<reference evidence="1 2" key="1">
    <citation type="journal article" date="2016" name="Nat. Commun.">
        <title>Thousands of microbial genomes shed light on interconnected biogeochemical processes in an aquifer system.</title>
        <authorList>
            <person name="Anantharaman K."/>
            <person name="Brown C.T."/>
            <person name="Hug L.A."/>
            <person name="Sharon I."/>
            <person name="Castelle C.J."/>
            <person name="Probst A.J."/>
            <person name="Thomas B.C."/>
            <person name="Singh A."/>
            <person name="Wilkins M.J."/>
            <person name="Karaoz U."/>
            <person name="Brodie E.L."/>
            <person name="Williams K.H."/>
            <person name="Hubbard S.S."/>
            <person name="Banfield J.F."/>
        </authorList>
    </citation>
    <scope>NUCLEOTIDE SEQUENCE [LARGE SCALE GENOMIC DNA]</scope>
</reference>
<evidence type="ECO:0000313" key="2">
    <source>
        <dbReference type="Proteomes" id="UP000178486"/>
    </source>
</evidence>
<evidence type="ECO:0008006" key="3">
    <source>
        <dbReference type="Google" id="ProtNLM"/>
    </source>
</evidence>
<dbReference type="InterPro" id="IPR010921">
    <property type="entry name" value="Trp_repressor/repl_initiator"/>
</dbReference>